<evidence type="ECO:0000313" key="6">
    <source>
        <dbReference type="Proteomes" id="UP000314983"/>
    </source>
</evidence>
<sequence>VTLTESESVVLKPGASHTLICTASGFTFSSYYLGWIRHAPGSALEWIAHIYDSSNIYFSASLKGRFTVSRHNSKNQVYLHMTSLRSEDTAVYYCARLYKKHPSPVYSISMIQVTIRSLSLKVYACDVSSG</sequence>
<dbReference type="InterPro" id="IPR007110">
    <property type="entry name" value="Ig-like_dom"/>
</dbReference>
<organism evidence="5 6">
    <name type="scientific">Electrophorus electricus</name>
    <name type="common">Electric eel</name>
    <name type="synonym">Gymnotus electricus</name>
    <dbReference type="NCBI Taxonomy" id="8005"/>
    <lineage>
        <taxon>Eukaryota</taxon>
        <taxon>Metazoa</taxon>
        <taxon>Chordata</taxon>
        <taxon>Craniata</taxon>
        <taxon>Vertebrata</taxon>
        <taxon>Euteleostomi</taxon>
        <taxon>Actinopterygii</taxon>
        <taxon>Neopterygii</taxon>
        <taxon>Teleostei</taxon>
        <taxon>Ostariophysi</taxon>
        <taxon>Gymnotiformes</taxon>
        <taxon>Gymnotoidei</taxon>
        <taxon>Gymnotidae</taxon>
        <taxon>Electrophorus</taxon>
    </lineage>
</organism>
<dbReference type="Gene3D" id="2.60.40.10">
    <property type="entry name" value="Immunoglobulins"/>
    <property type="match status" value="1"/>
</dbReference>
<reference evidence="5" key="3">
    <citation type="submission" date="2020-05" db="EMBL/GenBank/DDBJ databases">
        <title>Electrophorus electricus (electric eel) genome, fEleEle1, primary haplotype.</title>
        <authorList>
            <person name="Myers G."/>
            <person name="Meyer A."/>
            <person name="Fedrigo O."/>
            <person name="Formenti G."/>
            <person name="Rhie A."/>
            <person name="Tracey A."/>
            <person name="Sims Y."/>
            <person name="Jarvis E.D."/>
        </authorList>
    </citation>
    <scope>NUCLEOTIDE SEQUENCE [LARGE SCALE GENOMIC DNA]</scope>
</reference>
<protein>
    <recommendedName>
        <fullName evidence="4">Ig-like domain-containing protein</fullName>
    </recommendedName>
</protein>
<keyword evidence="6" id="KW-1185">Reference proteome</keyword>
<dbReference type="InterPro" id="IPR013106">
    <property type="entry name" value="Ig_V-set"/>
</dbReference>
<dbReference type="GO" id="GO:0002250">
    <property type="term" value="P:adaptive immune response"/>
    <property type="evidence" value="ECO:0007669"/>
    <property type="project" value="UniProtKB-KW"/>
</dbReference>
<reference evidence="6" key="2">
    <citation type="journal article" date="2017" name="Sci. Adv.">
        <title>A tail of two voltages: Proteomic comparison of the three electric organs of the electric eel.</title>
        <authorList>
            <person name="Traeger L.L."/>
            <person name="Sabat G."/>
            <person name="Barrett-Wilt G.A."/>
            <person name="Wells G.B."/>
            <person name="Sussman M.R."/>
        </authorList>
    </citation>
    <scope>NUCLEOTIDE SEQUENCE [LARGE SCALE GENOMIC DNA]</scope>
</reference>
<evidence type="ECO:0000256" key="2">
    <source>
        <dbReference type="ARBA" id="ARBA00023130"/>
    </source>
</evidence>
<dbReference type="Pfam" id="PF07686">
    <property type="entry name" value="V-set"/>
    <property type="match status" value="1"/>
</dbReference>
<dbReference type="InterPro" id="IPR003599">
    <property type="entry name" value="Ig_sub"/>
</dbReference>
<dbReference type="Ensembl" id="ENSEEET00000017066.2">
    <property type="protein sequence ID" value="ENSEEEP00000016874.1"/>
    <property type="gene ID" value="ENSEEEG00000008364.2"/>
</dbReference>
<dbReference type="STRING" id="8005.ENSEEEP00000016874"/>
<reference evidence="5" key="4">
    <citation type="submission" date="2025-08" db="UniProtKB">
        <authorList>
            <consortium name="Ensembl"/>
        </authorList>
    </citation>
    <scope>IDENTIFICATION</scope>
</reference>
<dbReference type="Proteomes" id="UP000314983">
    <property type="component" value="Chromosome 1"/>
</dbReference>
<dbReference type="PANTHER" id="PTHR23266">
    <property type="entry name" value="IMMUNOGLOBULIN HEAVY CHAIN"/>
    <property type="match status" value="1"/>
</dbReference>
<evidence type="ECO:0000256" key="3">
    <source>
        <dbReference type="ARBA" id="ARBA00043265"/>
    </source>
</evidence>
<dbReference type="SMART" id="SM00409">
    <property type="entry name" value="IG"/>
    <property type="match status" value="1"/>
</dbReference>
<dbReference type="InterPro" id="IPR013783">
    <property type="entry name" value="Ig-like_fold"/>
</dbReference>
<dbReference type="GO" id="GO:0005576">
    <property type="term" value="C:extracellular region"/>
    <property type="evidence" value="ECO:0007669"/>
    <property type="project" value="UniProtKB-ARBA"/>
</dbReference>
<dbReference type="GeneTree" id="ENSGT01150000286993"/>
<dbReference type="InterPro" id="IPR036179">
    <property type="entry name" value="Ig-like_dom_sf"/>
</dbReference>
<dbReference type="PROSITE" id="PS50835">
    <property type="entry name" value="IG_LIKE"/>
    <property type="match status" value="1"/>
</dbReference>
<evidence type="ECO:0000259" key="4">
    <source>
        <dbReference type="PROSITE" id="PS50835"/>
    </source>
</evidence>
<dbReference type="SUPFAM" id="SSF48726">
    <property type="entry name" value="Immunoglobulin"/>
    <property type="match status" value="1"/>
</dbReference>
<dbReference type="InterPro" id="IPR050199">
    <property type="entry name" value="IgHV"/>
</dbReference>
<dbReference type="FunFam" id="2.60.40.10:FF:003074">
    <property type="entry name" value="Immunoglobulin heavy variable 11-1"/>
    <property type="match status" value="1"/>
</dbReference>
<dbReference type="AlphaFoldDB" id="A0A4W4EZ23"/>
<reference evidence="6" key="1">
    <citation type="journal article" date="2014" name="Science">
        <title>Nonhuman genetics. Genomic basis for the convergent evolution of electric organs.</title>
        <authorList>
            <person name="Gallant J.R."/>
            <person name="Traeger L.L."/>
            <person name="Volkening J.D."/>
            <person name="Moffett H."/>
            <person name="Chen P.H."/>
            <person name="Novina C.D."/>
            <person name="Phillips G.N.Jr."/>
            <person name="Anand R."/>
            <person name="Wells G.B."/>
            <person name="Pinch M."/>
            <person name="Guth R."/>
            <person name="Unguez G.A."/>
            <person name="Albert J.S."/>
            <person name="Zakon H.H."/>
            <person name="Samanta M.P."/>
            <person name="Sussman M.R."/>
        </authorList>
    </citation>
    <scope>NUCLEOTIDE SEQUENCE [LARGE SCALE GENOMIC DNA]</scope>
</reference>
<dbReference type="SMART" id="SM00406">
    <property type="entry name" value="IGv"/>
    <property type="match status" value="1"/>
</dbReference>
<keyword evidence="1" id="KW-0391">Immunity</keyword>
<keyword evidence="2" id="KW-1064">Adaptive immunity</keyword>
<dbReference type="GO" id="GO:0019814">
    <property type="term" value="C:immunoglobulin complex"/>
    <property type="evidence" value="ECO:0007669"/>
    <property type="project" value="UniProtKB-KW"/>
</dbReference>
<evidence type="ECO:0000256" key="1">
    <source>
        <dbReference type="ARBA" id="ARBA00022859"/>
    </source>
</evidence>
<dbReference type="OMA" id="IHYSESF"/>
<proteinExistence type="predicted"/>
<evidence type="ECO:0000313" key="5">
    <source>
        <dbReference type="Ensembl" id="ENSEEEP00000016874.1"/>
    </source>
</evidence>
<name>A0A4W4EZ23_ELEEL</name>
<feature type="domain" description="Ig-like" evidence="4">
    <location>
        <begin position="1"/>
        <end position="94"/>
    </location>
</feature>
<accession>A0A4W4EZ23</accession>
<reference evidence="5" key="5">
    <citation type="submission" date="2025-09" db="UniProtKB">
        <authorList>
            <consortium name="Ensembl"/>
        </authorList>
    </citation>
    <scope>IDENTIFICATION</scope>
</reference>
<keyword evidence="3" id="KW-1280">Immunoglobulin</keyword>